<organism evidence="1 2">
    <name type="scientific">Cladophialophora psammophila CBS 110553</name>
    <dbReference type="NCBI Taxonomy" id="1182543"/>
    <lineage>
        <taxon>Eukaryota</taxon>
        <taxon>Fungi</taxon>
        <taxon>Dikarya</taxon>
        <taxon>Ascomycota</taxon>
        <taxon>Pezizomycotina</taxon>
        <taxon>Eurotiomycetes</taxon>
        <taxon>Chaetothyriomycetidae</taxon>
        <taxon>Chaetothyriales</taxon>
        <taxon>Herpotrichiellaceae</taxon>
        <taxon>Cladophialophora</taxon>
    </lineage>
</organism>
<proteinExistence type="predicted"/>
<protein>
    <submittedName>
        <fullName evidence="1">Uncharacterized protein</fullName>
    </submittedName>
</protein>
<evidence type="ECO:0000313" key="2">
    <source>
        <dbReference type="Proteomes" id="UP000019471"/>
    </source>
</evidence>
<sequence length="158" mass="17938">MFSREERVVLEQDGVHIGGWSVRNLLVPSKKDGQKESSEDRVQAVNGLVPDWSQGEERALVRKLDIRILAPCFVIYVLAYLDRGNIGSVKVLQIGKPDSIERSLHMKGTEFNWVSQYPQDQIGDLRNLLSYDDFLIAINPAVKEDVSQGLFSCRHDRL</sequence>
<dbReference type="Proteomes" id="UP000019471">
    <property type="component" value="Unassembled WGS sequence"/>
</dbReference>
<gene>
    <name evidence="1" type="ORF">A1O5_01135</name>
</gene>
<keyword evidence="2" id="KW-1185">Reference proteome</keyword>
<dbReference type="OrthoDB" id="4510647at2759"/>
<dbReference type="EMBL" id="AMGX01000001">
    <property type="protein sequence ID" value="EXJ76627.1"/>
    <property type="molecule type" value="Genomic_DNA"/>
</dbReference>
<dbReference type="GeneID" id="19185871"/>
<dbReference type="RefSeq" id="XP_007739944.1">
    <property type="nucleotide sequence ID" value="XM_007741754.1"/>
</dbReference>
<dbReference type="HOGENOM" id="CLU_1669217_0_0_1"/>
<accession>W9X816</accession>
<reference evidence="1 2" key="1">
    <citation type="submission" date="2013-03" db="EMBL/GenBank/DDBJ databases">
        <title>The Genome Sequence of Cladophialophora psammophila CBS 110553.</title>
        <authorList>
            <consortium name="The Broad Institute Genomics Platform"/>
            <person name="Cuomo C."/>
            <person name="de Hoog S."/>
            <person name="Gorbushina A."/>
            <person name="Walker B."/>
            <person name="Young S.K."/>
            <person name="Zeng Q."/>
            <person name="Gargeya S."/>
            <person name="Fitzgerald M."/>
            <person name="Haas B."/>
            <person name="Abouelleil A."/>
            <person name="Allen A.W."/>
            <person name="Alvarado L."/>
            <person name="Arachchi H.M."/>
            <person name="Berlin A.M."/>
            <person name="Chapman S.B."/>
            <person name="Gainer-Dewar J."/>
            <person name="Goldberg J."/>
            <person name="Griggs A."/>
            <person name="Gujja S."/>
            <person name="Hansen M."/>
            <person name="Howarth C."/>
            <person name="Imamovic A."/>
            <person name="Ireland A."/>
            <person name="Larimer J."/>
            <person name="McCowan C."/>
            <person name="Murphy C."/>
            <person name="Pearson M."/>
            <person name="Poon T.W."/>
            <person name="Priest M."/>
            <person name="Roberts A."/>
            <person name="Saif S."/>
            <person name="Shea T."/>
            <person name="Sisk P."/>
            <person name="Sykes S."/>
            <person name="Wortman J."/>
            <person name="Nusbaum C."/>
            <person name="Birren B."/>
        </authorList>
    </citation>
    <scope>NUCLEOTIDE SEQUENCE [LARGE SCALE GENOMIC DNA]</scope>
    <source>
        <strain evidence="1 2">CBS 110553</strain>
    </source>
</reference>
<evidence type="ECO:0000313" key="1">
    <source>
        <dbReference type="EMBL" id="EXJ76627.1"/>
    </source>
</evidence>
<name>W9X816_9EURO</name>
<dbReference type="AlphaFoldDB" id="W9X816"/>
<comment type="caution">
    <text evidence="1">The sequence shown here is derived from an EMBL/GenBank/DDBJ whole genome shotgun (WGS) entry which is preliminary data.</text>
</comment>